<feature type="modified residue" description="4-aspartylphosphate" evidence="1">
    <location>
        <position position="61"/>
    </location>
</feature>
<dbReference type="InterPro" id="IPR037522">
    <property type="entry name" value="HD_GYP_dom"/>
</dbReference>
<dbReference type="InterPro" id="IPR001789">
    <property type="entry name" value="Sig_transdc_resp-reg_receiver"/>
</dbReference>
<comment type="caution">
    <text evidence="4">The sequence shown here is derived from an EMBL/GenBank/DDBJ whole genome shotgun (WGS) entry which is preliminary data.</text>
</comment>
<dbReference type="EMBL" id="BSND01000013">
    <property type="protein sequence ID" value="GLQ00919.1"/>
    <property type="molecule type" value="Genomic_DNA"/>
</dbReference>
<evidence type="ECO:0000256" key="1">
    <source>
        <dbReference type="PROSITE-ProRule" id="PRU00169"/>
    </source>
</evidence>
<dbReference type="Pfam" id="PF13487">
    <property type="entry name" value="HD_5"/>
    <property type="match status" value="1"/>
</dbReference>
<gene>
    <name evidence="4" type="ORF">GCM10007891_27720</name>
</gene>
<proteinExistence type="predicted"/>
<dbReference type="SMART" id="SM00448">
    <property type="entry name" value="REC"/>
    <property type="match status" value="1"/>
</dbReference>
<dbReference type="SUPFAM" id="SSF52172">
    <property type="entry name" value="CheY-like"/>
    <property type="match status" value="1"/>
</dbReference>
<feature type="domain" description="Response regulatory" evidence="2">
    <location>
        <begin position="11"/>
        <end position="128"/>
    </location>
</feature>
<organism evidence="4 5">
    <name type="scientific">Methylophaga thalassica</name>
    <dbReference type="NCBI Taxonomy" id="40223"/>
    <lineage>
        <taxon>Bacteria</taxon>
        <taxon>Pseudomonadati</taxon>
        <taxon>Pseudomonadota</taxon>
        <taxon>Gammaproteobacteria</taxon>
        <taxon>Thiotrichales</taxon>
        <taxon>Piscirickettsiaceae</taxon>
        <taxon>Methylophaga</taxon>
    </lineage>
</organism>
<keyword evidence="5" id="KW-1185">Reference proteome</keyword>
<keyword evidence="1" id="KW-0597">Phosphoprotein</keyword>
<sequence>MISDKDILNARILIVDDQLINIKLLEKMLRQAGFTSLYSTNLGAEVKQRYFEYEIDLILLDIRMPDMDGFQVMETLQTAIQDDYLPILVITAELTQEIRKKSLCSGAKDFITKPFDQTEVIQRIRNMLEVRLLHKQVLTQNETLEQQVKIRTQQLEQSRLEIIKRLGRAAEYKDNETGNHILRMSHFAHMLALAVGLSDKFAADILTAAPMHDIGKIGIPDHILLKPGSLNPDEWEIMKTHVKIGADLLADTDVPLLKLASNIALTHHEKWDGSGYPNGLKGEAIPIEGRICAICDVFDALTSERPYKKAWPVEQAVDYLITQKGQHFDPKLVDHFLAIIEQVLHYRSRYPDTAYEASDQS</sequence>
<dbReference type="Proteomes" id="UP001161423">
    <property type="component" value="Unassembled WGS sequence"/>
</dbReference>
<dbReference type="PROSITE" id="PS51832">
    <property type="entry name" value="HD_GYP"/>
    <property type="match status" value="1"/>
</dbReference>
<dbReference type="SMART" id="SM00471">
    <property type="entry name" value="HDc"/>
    <property type="match status" value="1"/>
</dbReference>
<evidence type="ECO:0000313" key="5">
    <source>
        <dbReference type="Proteomes" id="UP001161423"/>
    </source>
</evidence>
<dbReference type="CDD" id="cd00077">
    <property type="entry name" value="HDc"/>
    <property type="match status" value="1"/>
</dbReference>
<dbReference type="InterPro" id="IPR011006">
    <property type="entry name" value="CheY-like_superfamily"/>
</dbReference>
<protein>
    <submittedName>
        <fullName evidence="4">Two-component system response regulator</fullName>
    </submittedName>
</protein>
<evidence type="ECO:0000259" key="3">
    <source>
        <dbReference type="PROSITE" id="PS51832"/>
    </source>
</evidence>
<dbReference type="RefSeq" id="WP_284452275.1">
    <property type="nucleotide sequence ID" value="NZ_BSND01000013.1"/>
</dbReference>
<name>A0ABQ5TY34_9GAMM</name>
<evidence type="ECO:0000259" key="2">
    <source>
        <dbReference type="PROSITE" id="PS50110"/>
    </source>
</evidence>
<reference evidence="4" key="1">
    <citation type="journal article" date="2014" name="Int. J. Syst. Evol. Microbiol.">
        <title>Complete genome of a new Firmicutes species belonging to the dominant human colonic microbiota ('Ruminococcus bicirculans') reveals two chromosomes and a selective capacity to utilize plant glucans.</title>
        <authorList>
            <consortium name="NISC Comparative Sequencing Program"/>
            <person name="Wegmann U."/>
            <person name="Louis P."/>
            <person name="Goesmann A."/>
            <person name="Henrissat B."/>
            <person name="Duncan S.H."/>
            <person name="Flint H.J."/>
        </authorList>
    </citation>
    <scope>NUCLEOTIDE SEQUENCE</scope>
    <source>
        <strain evidence="4">NBRC 102424</strain>
    </source>
</reference>
<dbReference type="Gene3D" id="1.10.3210.10">
    <property type="entry name" value="Hypothetical protein af1432"/>
    <property type="match status" value="1"/>
</dbReference>
<dbReference type="InterPro" id="IPR052020">
    <property type="entry name" value="Cyclic_di-GMP/3'3'-cGAMP_PDE"/>
</dbReference>
<dbReference type="PROSITE" id="PS50110">
    <property type="entry name" value="RESPONSE_REGULATORY"/>
    <property type="match status" value="1"/>
</dbReference>
<evidence type="ECO:0000313" key="4">
    <source>
        <dbReference type="EMBL" id="GLQ00919.1"/>
    </source>
</evidence>
<dbReference type="PANTHER" id="PTHR45228">
    <property type="entry name" value="CYCLIC DI-GMP PHOSPHODIESTERASE TM_0186-RELATED"/>
    <property type="match status" value="1"/>
</dbReference>
<dbReference type="Gene3D" id="3.40.50.2300">
    <property type="match status" value="1"/>
</dbReference>
<dbReference type="InterPro" id="IPR003607">
    <property type="entry name" value="HD/PDEase_dom"/>
</dbReference>
<reference evidence="4" key="2">
    <citation type="submission" date="2023-01" db="EMBL/GenBank/DDBJ databases">
        <title>Draft genome sequence of Methylophaga thalassica strain NBRC 102424.</title>
        <authorList>
            <person name="Sun Q."/>
            <person name="Mori K."/>
        </authorList>
    </citation>
    <scope>NUCLEOTIDE SEQUENCE</scope>
    <source>
        <strain evidence="4">NBRC 102424</strain>
    </source>
</reference>
<dbReference type="Pfam" id="PF00072">
    <property type="entry name" value="Response_reg"/>
    <property type="match status" value="1"/>
</dbReference>
<dbReference type="SUPFAM" id="SSF109604">
    <property type="entry name" value="HD-domain/PDEase-like"/>
    <property type="match status" value="1"/>
</dbReference>
<dbReference type="PANTHER" id="PTHR45228:SF1">
    <property type="entry name" value="CYCLIC DI-GMP PHOSPHODIESTERASE TM_0186"/>
    <property type="match status" value="1"/>
</dbReference>
<dbReference type="CDD" id="cd17551">
    <property type="entry name" value="REC_RpfG-like"/>
    <property type="match status" value="1"/>
</dbReference>
<feature type="domain" description="HD-GYP" evidence="3">
    <location>
        <begin position="155"/>
        <end position="352"/>
    </location>
</feature>
<accession>A0ABQ5TY34</accession>